<reference evidence="3" key="1">
    <citation type="journal article" date="2014" name="Proc. Natl. Acad. Sci. U.S.A.">
        <title>Extensive sampling of basidiomycete genomes demonstrates inadequacy of the white-rot/brown-rot paradigm for wood decay fungi.</title>
        <authorList>
            <person name="Riley R."/>
            <person name="Salamov A.A."/>
            <person name="Brown D.W."/>
            <person name="Nagy L.G."/>
            <person name="Floudas D."/>
            <person name="Held B.W."/>
            <person name="Levasseur A."/>
            <person name="Lombard V."/>
            <person name="Morin E."/>
            <person name="Otillar R."/>
            <person name="Lindquist E.A."/>
            <person name="Sun H."/>
            <person name="LaButti K.M."/>
            <person name="Schmutz J."/>
            <person name="Jabbour D."/>
            <person name="Luo H."/>
            <person name="Baker S.E."/>
            <person name="Pisabarro A.G."/>
            <person name="Walton J.D."/>
            <person name="Blanchette R.A."/>
            <person name="Henrissat B."/>
            <person name="Martin F."/>
            <person name="Cullen D."/>
            <person name="Hibbett D.S."/>
            <person name="Grigoriev I.V."/>
        </authorList>
    </citation>
    <scope>NUCLEOTIDE SEQUENCE [LARGE SCALE GENOMIC DNA]</scope>
    <source>
        <strain evidence="3">MUCL 33604</strain>
    </source>
</reference>
<evidence type="ECO:0000313" key="2">
    <source>
        <dbReference type="EMBL" id="KDQ62226.1"/>
    </source>
</evidence>
<sequence>MYKGQEFVDYHLFDGKVQASRQASKEGEVSMVEITKEVIVVEVPEESVPKDGKCTDQPIKHDPPLTTPNTKKEAADASNEAGKYSNHAAELLDKEASVVELEDEEVELAKSLWCPSPSVLSFDAGASHDGDATNTSQAKNAIDFEDEFESDSQVDSKRGGVNVEPEERRKLTKKNF</sequence>
<dbReference type="AlphaFoldDB" id="A0A067QHZ2"/>
<organism evidence="2 3">
    <name type="scientific">Jaapia argillacea MUCL 33604</name>
    <dbReference type="NCBI Taxonomy" id="933084"/>
    <lineage>
        <taxon>Eukaryota</taxon>
        <taxon>Fungi</taxon>
        <taxon>Dikarya</taxon>
        <taxon>Basidiomycota</taxon>
        <taxon>Agaricomycotina</taxon>
        <taxon>Agaricomycetes</taxon>
        <taxon>Agaricomycetidae</taxon>
        <taxon>Jaapiales</taxon>
        <taxon>Jaapiaceae</taxon>
        <taxon>Jaapia</taxon>
    </lineage>
</organism>
<dbReference type="InParanoid" id="A0A067QHZ2"/>
<proteinExistence type="predicted"/>
<feature type="compositionally biased region" description="Acidic residues" evidence="1">
    <location>
        <begin position="143"/>
        <end position="152"/>
    </location>
</feature>
<feature type="region of interest" description="Disordered" evidence="1">
    <location>
        <begin position="124"/>
        <end position="176"/>
    </location>
</feature>
<gene>
    <name evidence="2" type="ORF">JAAARDRAFT_189573</name>
</gene>
<dbReference type="EMBL" id="KL197711">
    <property type="protein sequence ID" value="KDQ62226.1"/>
    <property type="molecule type" value="Genomic_DNA"/>
</dbReference>
<feature type="region of interest" description="Disordered" evidence="1">
    <location>
        <begin position="45"/>
        <end position="85"/>
    </location>
</feature>
<evidence type="ECO:0000313" key="3">
    <source>
        <dbReference type="Proteomes" id="UP000027265"/>
    </source>
</evidence>
<dbReference type="HOGENOM" id="CLU_1525372_0_0_1"/>
<dbReference type="Proteomes" id="UP000027265">
    <property type="component" value="Unassembled WGS sequence"/>
</dbReference>
<name>A0A067QHZ2_9AGAM</name>
<feature type="compositionally biased region" description="Basic and acidic residues" evidence="1">
    <location>
        <begin position="47"/>
        <end position="63"/>
    </location>
</feature>
<evidence type="ECO:0000256" key="1">
    <source>
        <dbReference type="SAM" id="MobiDB-lite"/>
    </source>
</evidence>
<protein>
    <submittedName>
        <fullName evidence="2">Uncharacterized protein</fullName>
    </submittedName>
</protein>
<accession>A0A067QHZ2</accession>
<keyword evidence="3" id="KW-1185">Reference proteome</keyword>